<dbReference type="SMART" id="SM00384">
    <property type="entry name" value="AT_hook"/>
    <property type="match status" value="2"/>
</dbReference>
<proteinExistence type="inferred from homology"/>
<dbReference type="Gene3D" id="2.20.28.200">
    <property type="match status" value="1"/>
</dbReference>
<dbReference type="WBParaSite" id="L893_g22397.t1">
    <property type="protein sequence ID" value="L893_g22397.t1"/>
    <property type="gene ID" value="L893_g22397"/>
</dbReference>
<evidence type="ECO:0000256" key="3">
    <source>
        <dbReference type="ARBA" id="ARBA00022679"/>
    </source>
</evidence>
<dbReference type="Gene3D" id="3.40.50.1220">
    <property type="entry name" value="TPP-binding domain"/>
    <property type="match status" value="1"/>
</dbReference>
<evidence type="ECO:0000256" key="11">
    <source>
        <dbReference type="SAM" id="MobiDB-lite"/>
    </source>
</evidence>
<reference evidence="14" key="1">
    <citation type="submission" date="2016-11" db="UniProtKB">
        <authorList>
            <consortium name="WormBaseParasite"/>
        </authorList>
    </citation>
    <scope>IDENTIFICATION</scope>
</reference>
<feature type="compositionally biased region" description="Basic residues" evidence="11">
    <location>
        <begin position="406"/>
        <end position="415"/>
    </location>
</feature>
<dbReference type="Pfam" id="PF02146">
    <property type="entry name" value="SIR2"/>
    <property type="match status" value="1"/>
</dbReference>
<evidence type="ECO:0000256" key="2">
    <source>
        <dbReference type="ARBA" id="ARBA00022553"/>
    </source>
</evidence>
<comment type="similarity">
    <text evidence="7">Belongs to the sirtuin family. Class IV subfamily.</text>
</comment>
<evidence type="ECO:0000256" key="8">
    <source>
        <dbReference type="ARBA" id="ARBA00041832"/>
    </source>
</evidence>
<evidence type="ECO:0000256" key="9">
    <source>
        <dbReference type="ARBA" id="ARBA00043038"/>
    </source>
</evidence>
<feature type="binding site" evidence="10">
    <location>
        <position position="167"/>
    </location>
    <ligand>
        <name>Zn(2+)</name>
        <dbReference type="ChEBI" id="CHEBI:29105"/>
    </ligand>
</feature>
<dbReference type="PROSITE" id="PS50305">
    <property type="entry name" value="SIRTUIN"/>
    <property type="match status" value="1"/>
</dbReference>
<dbReference type="InterPro" id="IPR029035">
    <property type="entry name" value="DHS-like_NAD/FAD-binding_dom"/>
</dbReference>
<feature type="active site" description="Proton acceptor" evidence="10">
    <location>
        <position position="156"/>
    </location>
</feature>
<dbReference type="AlphaFoldDB" id="A0A1I7Z3H5"/>
<dbReference type="Proteomes" id="UP000095287">
    <property type="component" value="Unplaced"/>
</dbReference>
<feature type="compositionally biased region" description="Polar residues" evidence="11">
    <location>
        <begin position="419"/>
        <end position="428"/>
    </location>
</feature>
<evidence type="ECO:0000256" key="4">
    <source>
        <dbReference type="ARBA" id="ARBA00022723"/>
    </source>
</evidence>
<feature type="domain" description="Deacetylase sirtuin-type" evidence="12">
    <location>
        <begin position="51"/>
        <end position="291"/>
    </location>
</feature>
<evidence type="ECO:0000256" key="5">
    <source>
        <dbReference type="ARBA" id="ARBA00022833"/>
    </source>
</evidence>
<evidence type="ECO:0000259" key="12">
    <source>
        <dbReference type="PROSITE" id="PS50305"/>
    </source>
</evidence>
<dbReference type="GO" id="GO:0046872">
    <property type="term" value="F:metal ion binding"/>
    <property type="evidence" value="ECO:0007669"/>
    <property type="project" value="UniProtKB-KW"/>
</dbReference>
<feature type="binding site" evidence="10">
    <location>
        <position position="164"/>
    </location>
    <ligand>
        <name>Zn(2+)</name>
        <dbReference type="ChEBI" id="CHEBI:29105"/>
    </ligand>
</feature>
<protein>
    <recommendedName>
        <fullName evidence="9">Regulatory protein SIR2 homolog 7</fullName>
    </recommendedName>
    <alternativeName>
        <fullName evidence="8">SIR2-like protein 7</fullName>
    </alternativeName>
</protein>
<sequence length="481" mass="53820">MESDAATEAATGVVTVVEREQRNCPIAHHQLKMVTVGSKLGRQPMDNPVIALDLDEGCDRLVQLMRSSKGILCYTGAGVSTSANLPDYRGPNGVIRTAMMGRAIKLNNPATCDPTQTHLCIREFCYHKIFKHVLSQNCDGLHLRSGIPQKILSEIHGNMHIEVCLSCQYLQYFRPTDVNPNSSVDNHETGRQCSNCRGNLFDTIVQRGEEGFLPFPNNWPGVFNKISECDLVICAGTSFEILRCYKRLFPPHLKIVIVNVAPTKKDKDAVLIIREESDKVFVKLAEAFGLDIRHYCRSCDPVLNFRTSRREYFMTNYTFCKCHVRAPRVNTSRTASISNGIPGFMMGGLPVSVQRVFRKNVSLSDILYLPLVAQNTDDVPEQVEVEKRKRGRPRKQSNEAEPEVKVKRRVGRPRKTPVNSAGQESEAGSTLGEFSETVSINNERNEVIPAEGENDLELALCMDDVAQCVEDLVLQISSNYK</sequence>
<evidence type="ECO:0000256" key="10">
    <source>
        <dbReference type="PROSITE-ProRule" id="PRU00236"/>
    </source>
</evidence>
<keyword evidence="6" id="KW-0520">NAD</keyword>
<dbReference type="PANTHER" id="PTHR11085:SF1">
    <property type="entry name" value="NAD-DEPENDENT PROTEIN DEACETYLASE SIRTUIN-7"/>
    <property type="match status" value="1"/>
</dbReference>
<dbReference type="InterPro" id="IPR017956">
    <property type="entry name" value="AT_hook_DNA-bd_motif"/>
</dbReference>
<keyword evidence="3" id="KW-0808">Transferase</keyword>
<feature type="region of interest" description="Disordered" evidence="11">
    <location>
        <begin position="382"/>
        <end position="445"/>
    </location>
</feature>
<comment type="cofactor">
    <cofactor evidence="1">
        <name>Zn(2+)</name>
        <dbReference type="ChEBI" id="CHEBI:29105"/>
    </cofactor>
</comment>
<dbReference type="GO" id="GO:0000785">
    <property type="term" value="C:chromatin"/>
    <property type="evidence" value="ECO:0007669"/>
    <property type="project" value="TreeGrafter"/>
</dbReference>
<dbReference type="InterPro" id="IPR026590">
    <property type="entry name" value="Ssirtuin_cat_dom"/>
</dbReference>
<accession>A0A1I7Z3H5</accession>
<dbReference type="GO" id="GO:0005634">
    <property type="term" value="C:nucleus"/>
    <property type="evidence" value="ECO:0007669"/>
    <property type="project" value="TreeGrafter"/>
</dbReference>
<name>A0A1I7Z3H5_9BILA</name>
<evidence type="ECO:0000313" key="13">
    <source>
        <dbReference type="Proteomes" id="UP000095287"/>
    </source>
</evidence>
<dbReference type="PANTHER" id="PTHR11085">
    <property type="entry name" value="NAD-DEPENDENT PROTEIN DEACYLASE SIRTUIN-5, MITOCHONDRIAL-RELATED"/>
    <property type="match status" value="1"/>
</dbReference>
<evidence type="ECO:0000313" key="14">
    <source>
        <dbReference type="WBParaSite" id="L893_g22397.t1"/>
    </source>
</evidence>
<keyword evidence="2" id="KW-0597">Phosphoprotein</keyword>
<dbReference type="InterPro" id="IPR050134">
    <property type="entry name" value="NAD-dep_sirtuin_deacylases"/>
</dbReference>
<feature type="binding site" evidence="10">
    <location>
        <position position="196"/>
    </location>
    <ligand>
        <name>Zn(2+)</name>
        <dbReference type="ChEBI" id="CHEBI:29105"/>
    </ligand>
</feature>
<keyword evidence="5 10" id="KW-0862">Zinc</keyword>
<keyword evidence="4 10" id="KW-0479">Metal-binding</keyword>
<evidence type="ECO:0000256" key="6">
    <source>
        <dbReference type="ARBA" id="ARBA00023027"/>
    </source>
</evidence>
<dbReference type="SUPFAM" id="SSF52467">
    <property type="entry name" value="DHS-like NAD/FAD-binding domain"/>
    <property type="match status" value="1"/>
</dbReference>
<feature type="compositionally biased region" description="Basic and acidic residues" evidence="11">
    <location>
        <begin position="396"/>
        <end position="405"/>
    </location>
</feature>
<evidence type="ECO:0000256" key="7">
    <source>
        <dbReference type="ARBA" id="ARBA00038170"/>
    </source>
</evidence>
<dbReference type="GO" id="GO:0070403">
    <property type="term" value="F:NAD+ binding"/>
    <property type="evidence" value="ECO:0007669"/>
    <property type="project" value="InterPro"/>
</dbReference>
<feature type="binding site" evidence="10">
    <location>
        <position position="193"/>
    </location>
    <ligand>
        <name>Zn(2+)</name>
        <dbReference type="ChEBI" id="CHEBI:29105"/>
    </ligand>
</feature>
<organism evidence="13 14">
    <name type="scientific">Steinernema glaseri</name>
    <dbReference type="NCBI Taxonomy" id="37863"/>
    <lineage>
        <taxon>Eukaryota</taxon>
        <taxon>Metazoa</taxon>
        <taxon>Ecdysozoa</taxon>
        <taxon>Nematoda</taxon>
        <taxon>Chromadorea</taxon>
        <taxon>Rhabditida</taxon>
        <taxon>Tylenchina</taxon>
        <taxon>Panagrolaimomorpha</taxon>
        <taxon>Strongyloidoidea</taxon>
        <taxon>Steinernematidae</taxon>
        <taxon>Steinernema</taxon>
    </lineage>
</organism>
<evidence type="ECO:0000256" key="1">
    <source>
        <dbReference type="ARBA" id="ARBA00001947"/>
    </source>
</evidence>
<dbReference type="GO" id="GO:0097372">
    <property type="term" value="F:histone H3K18 deacetylase activity, NAD-dependent"/>
    <property type="evidence" value="ECO:0007669"/>
    <property type="project" value="TreeGrafter"/>
</dbReference>
<dbReference type="InterPro" id="IPR003000">
    <property type="entry name" value="Sirtuin"/>
</dbReference>
<keyword evidence="13" id="KW-1185">Reference proteome</keyword>
<dbReference type="GO" id="GO:0003677">
    <property type="term" value="F:DNA binding"/>
    <property type="evidence" value="ECO:0007669"/>
    <property type="project" value="InterPro"/>
</dbReference>